<dbReference type="SUPFAM" id="SSF52096">
    <property type="entry name" value="ClpP/crotonase"/>
    <property type="match status" value="1"/>
</dbReference>
<dbReference type="Pfam" id="PF00378">
    <property type="entry name" value="ECH_1"/>
    <property type="match status" value="1"/>
</dbReference>
<comment type="subcellular location">
    <subcellularLocation>
        <location evidence="1">Peroxisome</location>
    </subcellularLocation>
</comment>
<evidence type="ECO:0000256" key="1">
    <source>
        <dbReference type="ARBA" id="ARBA00004275"/>
    </source>
</evidence>
<reference evidence="4" key="1">
    <citation type="journal article" date="2017" name="Appl. Environ. Microbiol.">
        <title>Microdiversification of a pelagic Polynucleobacter species is mainly driven by acquisition of genomic islands from a partially interspecific gene pool.</title>
        <authorList>
            <person name="Hoetzinger M."/>
            <person name="Hahn M.W."/>
            <person name="Jezberova J."/>
            <person name="Schmidt J."/>
            <person name="Koll U."/>
        </authorList>
    </citation>
    <scope>NUCLEOTIDE SEQUENCE</scope>
    <source>
        <strain evidence="4">MWH-RechtKol4</strain>
    </source>
</reference>
<sequence length="227" mass="24354">MYRELTQILSEGDRNPQVKVMLISGAGSAFSAGNDIADFMKSPITHDDAPPIKLLNKLAGLTKPLIAAVDGVAVGIGATLLFHCDLVYAQKDARFIFPFVSLGLVPEGAITLLLPRLVGHQRASEMLLFGEAISADDAQQIGFVNKVIAEPSALPYAEQRAIKLTTLSSGSVSRTKSLLKDGALKTAVLNQIDIEGKLFIDRLHCPAAKEALTSFLEKRVPNFEGLD</sequence>
<proteinExistence type="predicted"/>
<evidence type="ECO:0000313" key="4">
    <source>
        <dbReference type="EMBL" id="APC02339.1"/>
    </source>
</evidence>
<evidence type="ECO:0000256" key="2">
    <source>
        <dbReference type="ARBA" id="ARBA00023140"/>
    </source>
</evidence>
<dbReference type="InterPro" id="IPR051053">
    <property type="entry name" value="ECH/Chromodomain_protein"/>
</dbReference>
<evidence type="ECO:0000313" key="5">
    <source>
        <dbReference type="Proteomes" id="UP000182060"/>
    </source>
</evidence>
<dbReference type="AlphaFoldDB" id="A0AAC9NJK5"/>
<keyword evidence="2" id="KW-0576">Peroxisome</keyword>
<dbReference type="PANTHER" id="PTHR43684">
    <property type="match status" value="1"/>
</dbReference>
<dbReference type="Gene3D" id="3.90.226.10">
    <property type="entry name" value="2-enoyl-CoA Hydratase, Chain A, domain 1"/>
    <property type="match status" value="1"/>
</dbReference>
<gene>
    <name evidence="4" type="ORF">AOC25_05150</name>
</gene>
<dbReference type="InterPro" id="IPR001753">
    <property type="entry name" value="Enoyl-CoA_hydra/iso"/>
</dbReference>
<accession>A0AAC9NJK5</accession>
<dbReference type="Proteomes" id="UP000182060">
    <property type="component" value="Chromosome"/>
</dbReference>
<organism evidence="4 5">
    <name type="scientific">Polynucleobacter asymbioticus</name>
    <dbReference type="NCBI Taxonomy" id="576611"/>
    <lineage>
        <taxon>Bacteria</taxon>
        <taxon>Pseudomonadati</taxon>
        <taxon>Pseudomonadota</taxon>
        <taxon>Betaproteobacteria</taxon>
        <taxon>Burkholderiales</taxon>
        <taxon>Burkholderiaceae</taxon>
        <taxon>Polynucleobacter</taxon>
    </lineage>
</organism>
<dbReference type="GO" id="GO:0004165">
    <property type="term" value="F:delta(3)-delta(2)-enoyl-CoA isomerase activity"/>
    <property type="evidence" value="ECO:0007669"/>
    <property type="project" value="UniProtKB-ARBA"/>
</dbReference>
<evidence type="ECO:0000256" key="3">
    <source>
        <dbReference type="ARBA" id="ARBA00023235"/>
    </source>
</evidence>
<name>A0AAC9NJK5_9BURK</name>
<keyword evidence="3" id="KW-0413">Isomerase</keyword>
<dbReference type="PANTHER" id="PTHR43684:SF1">
    <property type="entry name" value="ENOYL-COA DELTA ISOMERASE 2"/>
    <property type="match status" value="1"/>
</dbReference>
<dbReference type="CDD" id="cd06558">
    <property type="entry name" value="crotonase-like"/>
    <property type="match status" value="1"/>
</dbReference>
<protein>
    <submittedName>
        <fullName evidence="4">Enoyl-CoA hydratase</fullName>
    </submittedName>
</protein>
<dbReference type="EMBL" id="CP015017">
    <property type="protein sequence ID" value="APC02339.1"/>
    <property type="molecule type" value="Genomic_DNA"/>
</dbReference>
<dbReference type="InterPro" id="IPR029045">
    <property type="entry name" value="ClpP/crotonase-like_dom_sf"/>
</dbReference>